<gene>
    <name evidence="2" type="ORF">SAMN04488588_0907</name>
</gene>
<keyword evidence="1" id="KW-0472">Membrane</keyword>
<name>A0A1G6KXD4_9BACT</name>
<dbReference type="RefSeq" id="WP_091403166.1">
    <property type="nucleotide sequence ID" value="NZ_FMYV01000003.1"/>
</dbReference>
<evidence type="ECO:0000256" key="1">
    <source>
        <dbReference type="SAM" id="Phobius"/>
    </source>
</evidence>
<organism evidence="2 3">
    <name type="scientific">Geotoga petraea</name>
    <dbReference type="NCBI Taxonomy" id="28234"/>
    <lineage>
        <taxon>Bacteria</taxon>
        <taxon>Thermotogati</taxon>
        <taxon>Thermotogota</taxon>
        <taxon>Thermotogae</taxon>
        <taxon>Petrotogales</taxon>
        <taxon>Petrotogaceae</taxon>
        <taxon>Geotoga</taxon>
    </lineage>
</organism>
<keyword evidence="1" id="KW-0812">Transmembrane</keyword>
<feature type="transmembrane region" description="Helical" evidence="1">
    <location>
        <begin position="7"/>
        <end position="28"/>
    </location>
</feature>
<reference evidence="2 3" key="1">
    <citation type="submission" date="2016-10" db="EMBL/GenBank/DDBJ databases">
        <authorList>
            <person name="de Groot N.N."/>
        </authorList>
    </citation>
    <scope>NUCLEOTIDE SEQUENCE [LARGE SCALE GENOMIC DNA]</scope>
    <source>
        <strain evidence="2 3">WG14</strain>
    </source>
</reference>
<protein>
    <recommendedName>
        <fullName evidence="4">Beta-propeller repeat-containing protein</fullName>
    </recommendedName>
</protein>
<evidence type="ECO:0008006" key="4">
    <source>
        <dbReference type="Google" id="ProtNLM"/>
    </source>
</evidence>
<evidence type="ECO:0000313" key="2">
    <source>
        <dbReference type="EMBL" id="SDC35036.1"/>
    </source>
</evidence>
<keyword evidence="3" id="KW-1185">Reference proteome</keyword>
<evidence type="ECO:0000313" key="3">
    <source>
        <dbReference type="Proteomes" id="UP000199322"/>
    </source>
</evidence>
<dbReference type="STRING" id="28234.SAMN04488588_0907"/>
<proteinExistence type="predicted"/>
<dbReference type="EMBL" id="FMYV01000003">
    <property type="protein sequence ID" value="SDC35036.1"/>
    <property type="molecule type" value="Genomic_DNA"/>
</dbReference>
<dbReference type="AlphaFoldDB" id="A0A1G6KXD4"/>
<keyword evidence="1" id="KW-1133">Transmembrane helix</keyword>
<accession>A0A1G6KXD4</accession>
<dbReference type="Proteomes" id="UP000199322">
    <property type="component" value="Unassembled WGS sequence"/>
</dbReference>
<sequence>MKKIVKYIFLSSGLIVVFVFILNIILALTGPDSNLEYLVTSGNANGTSFNEYINQEGTVPIKSKYSYFTEIDEPGVVFTKIIKFKDDKYFILGYNAGENILFETDISGNVLSKRVIEKGNVRFYDLTYFNNVINFVGEKENKPYILSINESGSKLWSEVYNFGGSFSFIKPLSTGYLIGGYKYTENNKQSYILEINEVGTKIWEDTYGRSDDEELLDAFLFGSQIYTVGNTNSNPRKQKDLLFLRYSTDGIRNFQGEYGDQYYDEYPASIIIDKEGYVYVGGYSIPSGKTTWQNFFFKSIKNLEENGEIKTLKFDSHSIQNLSRITSMVLDNDNLYMGGFSVEKWPDYNGFIRINNKNGVLIEQKIYGKSDEERFYDFIIANDKSVIAVGYIKRNDIVYPLLMKTDSDLRIPEYER</sequence>